<dbReference type="SUPFAM" id="SSF53850">
    <property type="entry name" value="Periplasmic binding protein-like II"/>
    <property type="match status" value="1"/>
</dbReference>
<dbReference type="PANTHER" id="PTHR43649">
    <property type="entry name" value="ARABINOSE-BINDING PROTEIN-RELATED"/>
    <property type="match status" value="1"/>
</dbReference>
<comment type="similarity">
    <text evidence="2">Belongs to the bacterial solute-binding protein 1 family.</text>
</comment>
<dbReference type="OrthoDB" id="9780991at2"/>
<dbReference type="Pfam" id="PF13416">
    <property type="entry name" value="SBP_bac_8"/>
    <property type="match status" value="1"/>
</dbReference>
<dbReference type="InterPro" id="IPR006059">
    <property type="entry name" value="SBP"/>
</dbReference>
<feature type="chain" id="PRO_5018241073" evidence="5">
    <location>
        <begin position="29"/>
        <end position="460"/>
    </location>
</feature>
<dbReference type="GO" id="GO:0030313">
    <property type="term" value="C:cell envelope"/>
    <property type="evidence" value="ECO:0007669"/>
    <property type="project" value="UniProtKB-SubCell"/>
</dbReference>
<keyword evidence="3" id="KW-0813">Transport</keyword>
<dbReference type="EMBL" id="RKQZ01000001">
    <property type="protein sequence ID" value="RPF21166.1"/>
    <property type="molecule type" value="Genomic_DNA"/>
</dbReference>
<evidence type="ECO:0000256" key="1">
    <source>
        <dbReference type="ARBA" id="ARBA00004196"/>
    </source>
</evidence>
<evidence type="ECO:0000256" key="4">
    <source>
        <dbReference type="ARBA" id="ARBA00022729"/>
    </source>
</evidence>
<evidence type="ECO:0000256" key="5">
    <source>
        <dbReference type="SAM" id="SignalP"/>
    </source>
</evidence>
<dbReference type="AlphaFoldDB" id="A0A3N4YNY8"/>
<comment type="subcellular location">
    <subcellularLocation>
        <location evidence="1">Cell envelope</location>
    </subcellularLocation>
</comment>
<dbReference type="Proteomes" id="UP000280501">
    <property type="component" value="Unassembled WGS sequence"/>
</dbReference>
<evidence type="ECO:0000256" key="3">
    <source>
        <dbReference type="ARBA" id="ARBA00022448"/>
    </source>
</evidence>
<proteinExistence type="inferred from homology"/>
<sequence length="460" mass="49565">MKNRALCAAAAGTAAALVLSGCTGSSEADTAGDGVVDVWVAFTDDARLGFVEEKAEEFEAAHEGVTVEVQGFDDYETLFQQMQLALDGGDAPEIVHYFEAATREALDAVGPDGEPVFQSVAAATDGREEILGEPVVLDDVVAPAKNYYSVDGEFYSMPWNTSSTIMYGNETLMADAGVDEIPETWQELEDACEKISKLDDGPEACITWPNHSWWMEQAMGQADTDLGNNDNGRSGRATEVELDSDAMVDYLTWWQDLEQDGHYLYTGVQRDWDGTRAAFSAQEVAFLMSSSGDAAAIDDESTDGGYEVVAGRMPYDADTPYGGNLIGGATLWLRSGLDENTTDASLAFLNFFNNPENAAEWHKVSGYVPITDSAVDLLTDEGWFEENPNFKVASDQLDLAADSPASTGVLMGNFVAIRDVVTAAAEDILVGGDDVTERLGAADEEAQQLLDDYELLYSGE</sequence>
<dbReference type="RefSeq" id="WP_123814239.1">
    <property type="nucleotide sequence ID" value="NZ_RKQZ01000001.1"/>
</dbReference>
<protein>
    <submittedName>
        <fullName evidence="6">Carbohydrate ABC transporter substrate-binding protein (CUT1 family)</fullName>
    </submittedName>
</protein>
<accession>A0A3N4YNY8</accession>
<dbReference type="PANTHER" id="PTHR43649:SF31">
    <property type="entry name" value="SN-GLYCEROL-3-PHOSPHATE-BINDING PERIPLASMIC PROTEIN UGPB"/>
    <property type="match status" value="1"/>
</dbReference>
<name>A0A3N4YNY8_9MICO</name>
<dbReference type="PROSITE" id="PS51257">
    <property type="entry name" value="PROKAR_LIPOPROTEIN"/>
    <property type="match status" value="1"/>
</dbReference>
<evidence type="ECO:0000313" key="6">
    <source>
        <dbReference type="EMBL" id="RPF21166.1"/>
    </source>
</evidence>
<keyword evidence="7" id="KW-1185">Reference proteome</keyword>
<comment type="caution">
    <text evidence="6">The sequence shown here is derived from an EMBL/GenBank/DDBJ whole genome shotgun (WGS) entry which is preliminary data.</text>
</comment>
<gene>
    <name evidence="6" type="ORF">EDD34_1788</name>
</gene>
<dbReference type="Gene3D" id="3.40.190.10">
    <property type="entry name" value="Periplasmic binding protein-like II"/>
    <property type="match status" value="2"/>
</dbReference>
<keyword evidence="4 5" id="KW-0732">Signal</keyword>
<evidence type="ECO:0000313" key="7">
    <source>
        <dbReference type="Proteomes" id="UP000280501"/>
    </source>
</evidence>
<organism evidence="6 7">
    <name type="scientific">Myceligenerans xiligouense</name>
    <dbReference type="NCBI Taxonomy" id="253184"/>
    <lineage>
        <taxon>Bacteria</taxon>
        <taxon>Bacillati</taxon>
        <taxon>Actinomycetota</taxon>
        <taxon>Actinomycetes</taxon>
        <taxon>Micrococcales</taxon>
        <taxon>Promicromonosporaceae</taxon>
        <taxon>Myceligenerans</taxon>
    </lineage>
</organism>
<evidence type="ECO:0000256" key="2">
    <source>
        <dbReference type="ARBA" id="ARBA00008520"/>
    </source>
</evidence>
<reference evidence="6 7" key="1">
    <citation type="submission" date="2018-11" db="EMBL/GenBank/DDBJ databases">
        <title>Sequencing the genomes of 1000 actinobacteria strains.</title>
        <authorList>
            <person name="Klenk H.-P."/>
        </authorList>
    </citation>
    <scope>NUCLEOTIDE SEQUENCE [LARGE SCALE GENOMIC DNA]</scope>
    <source>
        <strain evidence="6 7">DSM 15700</strain>
    </source>
</reference>
<feature type="signal peptide" evidence="5">
    <location>
        <begin position="1"/>
        <end position="28"/>
    </location>
</feature>
<dbReference type="InterPro" id="IPR050490">
    <property type="entry name" value="Bact_solute-bd_prot1"/>
</dbReference>